<feature type="repeat" description="ANK" evidence="3">
    <location>
        <begin position="35"/>
        <end position="67"/>
    </location>
</feature>
<dbReference type="Gene3D" id="1.20.120.1350">
    <property type="entry name" value="Pneumovirus matrix protein 2 (M2), zinc-binding domain"/>
    <property type="match status" value="1"/>
</dbReference>
<evidence type="ECO:0000256" key="3">
    <source>
        <dbReference type="PROSITE-ProRule" id="PRU00023"/>
    </source>
</evidence>
<dbReference type="InterPro" id="IPR036770">
    <property type="entry name" value="Ankyrin_rpt-contain_sf"/>
</dbReference>
<dbReference type="InterPro" id="IPR002110">
    <property type="entry name" value="Ankyrin_rpt"/>
</dbReference>
<feature type="domain" description="C3H1-type" evidence="6">
    <location>
        <begin position="378"/>
        <end position="405"/>
    </location>
</feature>
<protein>
    <recommendedName>
        <fullName evidence="6">C3H1-type domain-containing protein</fullName>
    </recommendedName>
</protein>
<dbReference type="Pfam" id="PF14608">
    <property type="entry name" value="zf-CCCH_2"/>
    <property type="match status" value="2"/>
</dbReference>
<dbReference type="EMBL" id="JAOTPV010000003">
    <property type="protein sequence ID" value="KAJ4485914.1"/>
    <property type="molecule type" value="Genomic_DNA"/>
</dbReference>
<keyword evidence="4" id="KW-0863">Zinc-finger</keyword>
<evidence type="ECO:0000256" key="1">
    <source>
        <dbReference type="ARBA" id="ARBA00022737"/>
    </source>
</evidence>
<evidence type="ECO:0000313" key="8">
    <source>
        <dbReference type="Proteomes" id="UP001150266"/>
    </source>
</evidence>
<dbReference type="GO" id="GO:0008270">
    <property type="term" value="F:zinc ion binding"/>
    <property type="evidence" value="ECO:0007669"/>
    <property type="project" value="UniProtKB-KW"/>
</dbReference>
<feature type="compositionally biased region" description="Basic and acidic residues" evidence="5">
    <location>
        <begin position="452"/>
        <end position="463"/>
    </location>
</feature>
<dbReference type="GO" id="GO:0010468">
    <property type="term" value="P:regulation of gene expression"/>
    <property type="evidence" value="ECO:0007669"/>
    <property type="project" value="UniProtKB-ARBA"/>
</dbReference>
<feature type="zinc finger region" description="C3H1-type" evidence="4">
    <location>
        <begin position="160"/>
        <end position="185"/>
    </location>
</feature>
<dbReference type="PANTHER" id="PTHR24171:SF8">
    <property type="entry name" value="BRCA1-ASSOCIATED RING DOMAIN PROTEIN 1"/>
    <property type="match status" value="1"/>
</dbReference>
<evidence type="ECO:0000256" key="2">
    <source>
        <dbReference type="ARBA" id="ARBA00023043"/>
    </source>
</evidence>
<dbReference type="SUPFAM" id="SSF48403">
    <property type="entry name" value="Ankyrin repeat"/>
    <property type="match status" value="1"/>
</dbReference>
<feature type="zinc finger region" description="C3H1-type" evidence="4">
    <location>
        <begin position="378"/>
        <end position="405"/>
    </location>
</feature>
<dbReference type="AlphaFoldDB" id="A0A9W9DUN9"/>
<feature type="compositionally biased region" description="Polar residues" evidence="5">
    <location>
        <begin position="555"/>
        <end position="564"/>
    </location>
</feature>
<dbReference type="PANTHER" id="PTHR24171">
    <property type="entry name" value="ANKYRIN REPEAT DOMAIN-CONTAINING PROTEIN 39-RELATED"/>
    <property type="match status" value="1"/>
</dbReference>
<evidence type="ECO:0000313" key="7">
    <source>
        <dbReference type="EMBL" id="KAJ4485914.1"/>
    </source>
</evidence>
<dbReference type="OrthoDB" id="20872at2759"/>
<reference evidence="7" key="1">
    <citation type="submission" date="2022-08" db="EMBL/GenBank/DDBJ databases">
        <title>A Global Phylogenomic Analysis of the Shiitake Genus Lentinula.</title>
        <authorList>
            <consortium name="DOE Joint Genome Institute"/>
            <person name="Sierra-Patev S."/>
            <person name="Min B."/>
            <person name="Naranjo-Ortiz M."/>
            <person name="Looney B."/>
            <person name="Konkel Z."/>
            <person name="Slot J.C."/>
            <person name="Sakamoto Y."/>
            <person name="Steenwyk J.L."/>
            <person name="Rokas A."/>
            <person name="Carro J."/>
            <person name="Camarero S."/>
            <person name="Ferreira P."/>
            <person name="Molpeceres G."/>
            <person name="Ruiz-Duenas F.J."/>
            <person name="Serrano A."/>
            <person name="Henrissat B."/>
            <person name="Drula E."/>
            <person name="Hughes K.W."/>
            <person name="Mata J.L."/>
            <person name="Ishikawa N.K."/>
            <person name="Vargas-Isla R."/>
            <person name="Ushijima S."/>
            <person name="Smith C.A."/>
            <person name="Ahrendt S."/>
            <person name="Andreopoulos W."/>
            <person name="He G."/>
            <person name="Labutti K."/>
            <person name="Lipzen A."/>
            <person name="Ng V."/>
            <person name="Riley R."/>
            <person name="Sandor L."/>
            <person name="Barry K."/>
            <person name="Martinez A.T."/>
            <person name="Xiao Y."/>
            <person name="Gibbons J.G."/>
            <person name="Terashima K."/>
            <person name="Grigoriev I.V."/>
            <person name="Hibbett D.S."/>
        </authorList>
    </citation>
    <scope>NUCLEOTIDE SEQUENCE</scope>
    <source>
        <strain evidence="7">JLM2183</strain>
    </source>
</reference>
<organism evidence="7 8">
    <name type="scientific">Lentinula aciculospora</name>
    <dbReference type="NCBI Taxonomy" id="153920"/>
    <lineage>
        <taxon>Eukaryota</taxon>
        <taxon>Fungi</taxon>
        <taxon>Dikarya</taxon>
        <taxon>Basidiomycota</taxon>
        <taxon>Agaricomycotina</taxon>
        <taxon>Agaricomycetes</taxon>
        <taxon>Agaricomycetidae</taxon>
        <taxon>Agaricales</taxon>
        <taxon>Marasmiineae</taxon>
        <taxon>Omphalotaceae</taxon>
        <taxon>Lentinula</taxon>
    </lineage>
</organism>
<dbReference type="Proteomes" id="UP001150266">
    <property type="component" value="Unassembled WGS sequence"/>
</dbReference>
<evidence type="ECO:0000256" key="5">
    <source>
        <dbReference type="SAM" id="MobiDB-lite"/>
    </source>
</evidence>
<feature type="domain" description="C3H1-type" evidence="6">
    <location>
        <begin position="160"/>
        <end position="185"/>
    </location>
</feature>
<gene>
    <name evidence="7" type="ORF">J3R30DRAFT_3282740</name>
</gene>
<keyword evidence="8" id="KW-1185">Reference proteome</keyword>
<proteinExistence type="predicted"/>
<keyword evidence="2 3" id="KW-0040">ANK repeat</keyword>
<dbReference type="GO" id="GO:0085020">
    <property type="term" value="P:protein K6-linked ubiquitination"/>
    <property type="evidence" value="ECO:0007669"/>
    <property type="project" value="TreeGrafter"/>
</dbReference>
<dbReference type="SMART" id="SM00356">
    <property type="entry name" value="ZnF_C3H1"/>
    <property type="match status" value="2"/>
</dbReference>
<dbReference type="PROSITE" id="PS50103">
    <property type="entry name" value="ZF_C3H1"/>
    <property type="match status" value="2"/>
</dbReference>
<evidence type="ECO:0000259" key="6">
    <source>
        <dbReference type="PROSITE" id="PS50103"/>
    </source>
</evidence>
<feature type="region of interest" description="Disordered" evidence="5">
    <location>
        <begin position="336"/>
        <end position="380"/>
    </location>
</feature>
<keyword evidence="1" id="KW-0677">Repeat</keyword>
<feature type="compositionally biased region" description="Polar residues" evidence="5">
    <location>
        <begin position="505"/>
        <end position="517"/>
    </location>
</feature>
<keyword evidence="4" id="KW-0479">Metal-binding</keyword>
<keyword evidence="4" id="KW-0862">Zinc</keyword>
<feature type="region of interest" description="Disordered" evidence="5">
    <location>
        <begin position="419"/>
        <end position="567"/>
    </location>
</feature>
<dbReference type="Pfam" id="PF12796">
    <property type="entry name" value="Ank_2"/>
    <property type="match status" value="1"/>
</dbReference>
<dbReference type="SMART" id="SM00248">
    <property type="entry name" value="ANK"/>
    <property type="match status" value="1"/>
</dbReference>
<feature type="compositionally biased region" description="Pro residues" evidence="5">
    <location>
        <begin position="277"/>
        <end position="298"/>
    </location>
</feature>
<dbReference type="PROSITE" id="PS50297">
    <property type="entry name" value="ANK_REP_REGION"/>
    <property type="match status" value="1"/>
</dbReference>
<feature type="region of interest" description="Disordered" evidence="5">
    <location>
        <begin position="273"/>
        <end position="298"/>
    </location>
</feature>
<dbReference type="PROSITE" id="PS50088">
    <property type="entry name" value="ANK_REPEAT"/>
    <property type="match status" value="1"/>
</dbReference>
<dbReference type="Gene3D" id="1.25.40.20">
    <property type="entry name" value="Ankyrin repeat-containing domain"/>
    <property type="match status" value="1"/>
</dbReference>
<name>A0A9W9DUN9_9AGAR</name>
<dbReference type="InterPro" id="IPR000571">
    <property type="entry name" value="Znf_CCCH"/>
</dbReference>
<comment type="caution">
    <text evidence="7">The sequence shown here is derived from an EMBL/GenBank/DDBJ whole genome shotgun (WGS) entry which is preliminary data.</text>
</comment>
<evidence type="ECO:0000256" key="4">
    <source>
        <dbReference type="PROSITE-ProRule" id="PRU00723"/>
    </source>
</evidence>
<sequence>MISSLWIASSEGRLEEVQELLRTASADVNVRDHNSGTTPLIEAVKNGHIEVVHALLAHGADPMSASAEGPPQAYTQDPSILEILSSAQAKIVSLPPSHENGFYPQANGDVYPPAIPYSYYPPYNTSLPEGAIYYPPPPQPQVDSQSMAAPGLGNLPPPDIARQIPCRYFPACRYGSACLFAHPQGPFISGPLPPPAQYPTPYDPMNTNYPPNDYYPMSAPSFPQHPLPNGMNPLMSSPNGAPAVHPPEMLPPPQAFSPNGAPPAPFTIVSPVGEPAPYLPQPYHQPPLPSQPQQQPMPPNMYNNTSAPAPSFVVSNGIHPYPPIPVSPSVGYPDGVINSPPLNSQSDTFAPVPTGPPVSHREPAGHPRRSSIRRGSFTSRKPPCLFFPAGKCKNGDECRFPHIQTTDYPAPHHSYVNGRGGAFKASRGHHNYNNNVNGVFTQTRPQNGHSETPVKTETKDGNRSRPGQGYKNASNRRPPPIKQQRVPDADEFPTLGNLASPPPKSSSVYFPTGNAHSGPTAAQVLQAPPPQRDSFPLVNGTHTSSESGSVKDSELSGTPKSASASVAPKLPISFATIAATGAPEVAAEVSVSA</sequence>
<dbReference type="GO" id="GO:0004842">
    <property type="term" value="F:ubiquitin-protein transferase activity"/>
    <property type="evidence" value="ECO:0007669"/>
    <property type="project" value="TreeGrafter"/>
</dbReference>
<accession>A0A9W9DUN9</accession>
<feature type="compositionally biased region" description="Polar residues" evidence="5">
    <location>
        <begin position="440"/>
        <end position="451"/>
    </location>
</feature>